<reference evidence="7" key="1">
    <citation type="submission" date="2021-01" db="EMBL/GenBank/DDBJ databases">
        <authorList>
            <person name="Corre E."/>
            <person name="Pelletier E."/>
            <person name="Niang G."/>
            <person name="Scheremetjew M."/>
            <person name="Finn R."/>
            <person name="Kale V."/>
            <person name="Holt S."/>
            <person name="Cochrane G."/>
            <person name="Meng A."/>
            <person name="Brown T."/>
            <person name="Cohen L."/>
        </authorList>
    </citation>
    <scope>NUCLEOTIDE SEQUENCE</scope>
    <source>
        <strain evidence="7">CCAP1064/1</strain>
    </source>
</reference>
<organism evidence="7">
    <name type="scientific">Proboscia inermis</name>
    <dbReference type="NCBI Taxonomy" id="420281"/>
    <lineage>
        <taxon>Eukaryota</taxon>
        <taxon>Sar</taxon>
        <taxon>Stramenopiles</taxon>
        <taxon>Ochrophyta</taxon>
        <taxon>Bacillariophyta</taxon>
        <taxon>Coscinodiscophyceae</taxon>
        <taxon>Rhizosoleniophycidae</taxon>
        <taxon>Rhizosoleniales</taxon>
        <taxon>Rhizosoleniaceae</taxon>
        <taxon>Proboscia</taxon>
    </lineage>
</organism>
<dbReference type="GO" id="GO:0045943">
    <property type="term" value="P:positive regulation of transcription by RNA polymerase I"/>
    <property type="evidence" value="ECO:0007669"/>
    <property type="project" value="TreeGrafter"/>
</dbReference>
<dbReference type="GO" id="GO:0005730">
    <property type="term" value="C:nucleolus"/>
    <property type="evidence" value="ECO:0007669"/>
    <property type="project" value="InterPro"/>
</dbReference>
<evidence type="ECO:0000256" key="3">
    <source>
        <dbReference type="ARBA" id="ARBA00022574"/>
    </source>
</evidence>
<name>A0A7S0GKB2_9STRA</name>
<keyword evidence="4" id="KW-0677">Repeat</keyword>
<accession>A0A7S0GKB2</accession>
<dbReference type="AlphaFoldDB" id="A0A7S0GKB2"/>
<proteinExistence type="predicted"/>
<evidence type="ECO:0000313" key="7">
    <source>
        <dbReference type="EMBL" id="CAD8425091.1"/>
    </source>
</evidence>
<keyword evidence="2" id="KW-0698">rRNA processing</keyword>
<evidence type="ECO:0000256" key="4">
    <source>
        <dbReference type="ARBA" id="ARBA00022737"/>
    </source>
</evidence>
<gene>
    <name evidence="7" type="ORF">PINE0816_LOCUS21251</name>
</gene>
<dbReference type="InterPro" id="IPR018983">
    <property type="entry name" value="U3_snoRNA-assocProt_15_C"/>
</dbReference>
<comment type="subcellular location">
    <subcellularLocation>
        <location evidence="1">Nucleus</location>
    </subcellularLocation>
</comment>
<dbReference type="PANTHER" id="PTHR19924:SF26">
    <property type="entry name" value="U3 SMALL NUCLEOLAR RNA-ASSOCIATED PROTEIN 15 HOMOLOG"/>
    <property type="match status" value="1"/>
</dbReference>
<evidence type="ECO:0000256" key="5">
    <source>
        <dbReference type="ARBA" id="ARBA00023242"/>
    </source>
</evidence>
<dbReference type="EMBL" id="HBEL01045655">
    <property type="protein sequence ID" value="CAD8425091.1"/>
    <property type="molecule type" value="Transcribed_RNA"/>
</dbReference>
<evidence type="ECO:0000256" key="2">
    <source>
        <dbReference type="ARBA" id="ARBA00022552"/>
    </source>
</evidence>
<evidence type="ECO:0000256" key="1">
    <source>
        <dbReference type="ARBA" id="ARBA00004123"/>
    </source>
</evidence>
<keyword evidence="5" id="KW-0539">Nucleus</keyword>
<protein>
    <recommendedName>
        <fullName evidence="6">U3 small nucleolar RNA-associated protein 15 C-terminal domain-containing protein</fullName>
    </recommendedName>
</protein>
<dbReference type="GO" id="GO:0006364">
    <property type="term" value="P:rRNA processing"/>
    <property type="evidence" value="ECO:0007669"/>
    <property type="project" value="UniProtKB-KW"/>
</dbReference>
<dbReference type="PANTHER" id="PTHR19924">
    <property type="entry name" value="UTP15 U3 SMALL NUCLEOLAR RNA-ASSOCIATED PROTEIN 15 FAMILY MEMBER"/>
    <property type="match status" value="1"/>
</dbReference>
<sequence length="111" mass="12476">MYTSSPQVSAVLEELVKRQGLLIALSNRDEETLEPILSFTARYITHPRYSHLLIQVSHIVCKVYGGVVGQSASIDELLDKLRQYVKEEILLQKRFLGLMGKIDAIVNAASF</sequence>
<feature type="domain" description="U3 small nucleolar RNA-associated protein 15 C-terminal" evidence="6">
    <location>
        <begin position="7"/>
        <end position="105"/>
    </location>
</feature>
<evidence type="ECO:0000259" key="6">
    <source>
        <dbReference type="Pfam" id="PF09384"/>
    </source>
</evidence>
<dbReference type="Pfam" id="PF09384">
    <property type="entry name" value="UTP15_C"/>
    <property type="match status" value="1"/>
</dbReference>
<keyword evidence="3" id="KW-0853">WD repeat</keyword>